<dbReference type="InterPro" id="IPR000845">
    <property type="entry name" value="Nucleoside_phosphorylase_d"/>
</dbReference>
<dbReference type="Proteomes" id="UP001209229">
    <property type="component" value="Unassembled WGS sequence"/>
</dbReference>
<accession>A0AAE3SGU2</accession>
<protein>
    <recommendedName>
        <fullName evidence="2">Response regulatory domain-containing protein</fullName>
    </recommendedName>
</protein>
<proteinExistence type="predicted"/>
<keyword evidence="1" id="KW-0597">Phosphoprotein</keyword>
<dbReference type="InterPro" id="IPR001789">
    <property type="entry name" value="Sig_transdc_resp-reg_receiver"/>
</dbReference>
<dbReference type="GO" id="GO:0008782">
    <property type="term" value="F:adenosylhomocysteine nucleosidase activity"/>
    <property type="evidence" value="ECO:0007669"/>
    <property type="project" value="TreeGrafter"/>
</dbReference>
<dbReference type="PANTHER" id="PTHR46832">
    <property type="entry name" value="5'-METHYLTHIOADENOSINE/S-ADENOSYLHOMOCYSTEINE NUCLEOSIDASE"/>
    <property type="match status" value="1"/>
</dbReference>
<evidence type="ECO:0000313" key="4">
    <source>
        <dbReference type="Proteomes" id="UP001209229"/>
    </source>
</evidence>
<organism evidence="3 4">
    <name type="scientific">Plebeiibacterium sediminum</name>
    <dbReference type="NCBI Taxonomy" id="2992112"/>
    <lineage>
        <taxon>Bacteria</taxon>
        <taxon>Pseudomonadati</taxon>
        <taxon>Bacteroidota</taxon>
        <taxon>Bacteroidia</taxon>
        <taxon>Marinilabiliales</taxon>
        <taxon>Marinilabiliaceae</taxon>
        <taxon>Plebeiibacterium</taxon>
    </lineage>
</organism>
<reference evidence="3" key="1">
    <citation type="submission" date="2022-10" db="EMBL/GenBank/DDBJ databases">
        <authorList>
            <person name="Yu W.X."/>
        </authorList>
    </citation>
    <scope>NUCLEOTIDE SEQUENCE</scope>
    <source>
        <strain evidence="3">AAT</strain>
    </source>
</reference>
<dbReference type="Gene3D" id="3.40.50.2300">
    <property type="match status" value="1"/>
</dbReference>
<dbReference type="SUPFAM" id="SSF53167">
    <property type="entry name" value="Purine and uridine phosphorylases"/>
    <property type="match status" value="1"/>
</dbReference>
<evidence type="ECO:0000259" key="2">
    <source>
        <dbReference type="PROSITE" id="PS50110"/>
    </source>
</evidence>
<feature type="modified residue" description="4-aspartylphosphate" evidence="1">
    <location>
        <position position="56"/>
    </location>
</feature>
<dbReference type="EMBL" id="JAPDPJ010000034">
    <property type="protein sequence ID" value="MCW3787653.1"/>
    <property type="molecule type" value="Genomic_DNA"/>
</dbReference>
<dbReference type="InterPro" id="IPR011006">
    <property type="entry name" value="CheY-like_superfamily"/>
</dbReference>
<dbReference type="PANTHER" id="PTHR46832:SF1">
    <property type="entry name" value="5'-METHYLTHIOADENOSINE_S-ADENOSYLHOMOCYSTEINE NUCLEOSIDASE"/>
    <property type="match status" value="1"/>
</dbReference>
<dbReference type="GO" id="GO:0009116">
    <property type="term" value="P:nucleoside metabolic process"/>
    <property type="evidence" value="ECO:0007669"/>
    <property type="project" value="InterPro"/>
</dbReference>
<keyword evidence="4" id="KW-1185">Reference proteome</keyword>
<dbReference type="Pfam" id="PF01048">
    <property type="entry name" value="PNP_UDP_1"/>
    <property type="match status" value="1"/>
</dbReference>
<dbReference type="Gene3D" id="3.40.50.1580">
    <property type="entry name" value="Nucleoside phosphorylase domain"/>
    <property type="match status" value="1"/>
</dbReference>
<dbReference type="AlphaFoldDB" id="A0AAE3SGU2"/>
<dbReference type="GO" id="GO:0008930">
    <property type="term" value="F:methylthioadenosine nucleosidase activity"/>
    <property type="evidence" value="ECO:0007669"/>
    <property type="project" value="TreeGrafter"/>
</dbReference>
<evidence type="ECO:0000313" key="3">
    <source>
        <dbReference type="EMBL" id="MCW3787653.1"/>
    </source>
</evidence>
<dbReference type="GO" id="GO:0019284">
    <property type="term" value="P:L-methionine salvage from S-adenosylmethionine"/>
    <property type="evidence" value="ECO:0007669"/>
    <property type="project" value="TreeGrafter"/>
</dbReference>
<sequence>MIKIIVVEDNPSKKEKIKKLIESSIDIPSSNIDYVEDIKSAKKLIYKKAYDFMILDLVLPLDSEDEPSPENGISFLNDIHTSPQIKPITHIVGLTEFSEHMDKFKVNFETFVWQLIDYKAEEVDWQEKLKNLLFHLIKVRSEFLQRDNLDYDYDIAIITALQDPELTQVLALEGNWEEYKFGNDATQYHKGVFKNGEKNFKVVATSAPQMGMVASSTLCMKIIHNFRPRYIFMPGIAAGVKGEVDFGDILIADQTYDGTSGKVITTDNGTKSFSPNPTPLSLDSDLKEKVRTYETKKRYLFELKDKWQGNKPSTDLKVKVGPVVSVPYVIQNEEELINLKDHQRKLIGLEMEIFGLFYSANNGFNPKPKAMAIKSVCDFGDKEKADNFQKYAAFTSAQFMYDFIMNEL</sequence>
<feature type="domain" description="Response regulatory" evidence="2">
    <location>
        <begin position="3"/>
        <end position="129"/>
    </location>
</feature>
<dbReference type="RefSeq" id="WP_301191218.1">
    <property type="nucleotide sequence ID" value="NZ_JAPDPJ010000034.1"/>
</dbReference>
<dbReference type="InterPro" id="IPR035994">
    <property type="entry name" value="Nucleoside_phosphorylase_sf"/>
</dbReference>
<comment type="caution">
    <text evidence="3">The sequence shown here is derived from an EMBL/GenBank/DDBJ whole genome shotgun (WGS) entry which is preliminary data.</text>
</comment>
<dbReference type="GO" id="GO:0005829">
    <property type="term" value="C:cytosol"/>
    <property type="evidence" value="ECO:0007669"/>
    <property type="project" value="TreeGrafter"/>
</dbReference>
<dbReference type="PROSITE" id="PS50110">
    <property type="entry name" value="RESPONSE_REGULATORY"/>
    <property type="match status" value="1"/>
</dbReference>
<evidence type="ECO:0000256" key="1">
    <source>
        <dbReference type="PROSITE-ProRule" id="PRU00169"/>
    </source>
</evidence>
<name>A0AAE3SGU2_9BACT</name>
<gene>
    <name evidence="3" type="ORF">OM075_14350</name>
</gene>
<dbReference type="GO" id="GO:0000160">
    <property type="term" value="P:phosphorelay signal transduction system"/>
    <property type="evidence" value="ECO:0007669"/>
    <property type="project" value="InterPro"/>
</dbReference>
<dbReference type="SUPFAM" id="SSF52172">
    <property type="entry name" value="CheY-like"/>
    <property type="match status" value="1"/>
</dbReference>